<dbReference type="GO" id="GO:0005737">
    <property type="term" value="C:cytoplasm"/>
    <property type="evidence" value="ECO:0007669"/>
    <property type="project" value="TreeGrafter"/>
</dbReference>
<dbReference type="GO" id="GO:0051082">
    <property type="term" value="F:unfolded protein binding"/>
    <property type="evidence" value="ECO:0007669"/>
    <property type="project" value="TreeGrafter"/>
</dbReference>
<dbReference type="eggNOG" id="KOG2265">
    <property type="taxonomic scope" value="Eukaryota"/>
</dbReference>
<protein>
    <submittedName>
        <fullName evidence="2">Nuclear movement domain containing protein</fullName>
    </submittedName>
</protein>
<dbReference type="InterPro" id="IPR037898">
    <property type="entry name" value="NudC_fam"/>
</dbReference>
<evidence type="ECO:0000259" key="1">
    <source>
        <dbReference type="PROSITE" id="PS51203"/>
    </source>
</evidence>
<feature type="domain" description="CS" evidence="1">
    <location>
        <begin position="3"/>
        <end position="90"/>
    </location>
</feature>
<comment type="caution">
    <text evidence="2">The sequence shown here is derived from an EMBL/GenBank/DDBJ whole genome shotgun (WGS) entry which is preliminary data.</text>
</comment>
<dbReference type="InterPro" id="IPR008978">
    <property type="entry name" value="HSP20-like_chaperone"/>
</dbReference>
<accession>A7AWA5</accession>
<dbReference type="FunCoup" id="A7AWA5">
    <property type="interactions" value="386"/>
</dbReference>
<evidence type="ECO:0000313" key="2">
    <source>
        <dbReference type="EMBL" id="EDO05333.1"/>
    </source>
</evidence>
<gene>
    <name evidence="2" type="ORF">BBOV_I002510</name>
</gene>
<dbReference type="InParanoid" id="A7AWA5"/>
<dbReference type="PROSITE" id="PS51203">
    <property type="entry name" value="CS"/>
    <property type="match status" value="1"/>
</dbReference>
<dbReference type="CDD" id="cd06467">
    <property type="entry name" value="p23_NUDC_like"/>
    <property type="match status" value="1"/>
</dbReference>
<organism evidence="2 3">
    <name type="scientific">Babesia bovis</name>
    <dbReference type="NCBI Taxonomy" id="5865"/>
    <lineage>
        <taxon>Eukaryota</taxon>
        <taxon>Sar</taxon>
        <taxon>Alveolata</taxon>
        <taxon>Apicomplexa</taxon>
        <taxon>Aconoidasida</taxon>
        <taxon>Piroplasmida</taxon>
        <taxon>Babesiidae</taxon>
        <taxon>Babesia</taxon>
    </lineage>
</organism>
<dbReference type="Pfam" id="PF04969">
    <property type="entry name" value="CS"/>
    <property type="match status" value="1"/>
</dbReference>
<evidence type="ECO:0000313" key="3">
    <source>
        <dbReference type="Proteomes" id="UP000002173"/>
    </source>
</evidence>
<name>A7AWA5_BABBO</name>
<dbReference type="InterPro" id="IPR007052">
    <property type="entry name" value="CS_dom"/>
</dbReference>
<keyword evidence="3" id="KW-1185">Reference proteome</keyword>
<dbReference type="Gene3D" id="2.60.40.790">
    <property type="match status" value="1"/>
</dbReference>
<dbReference type="PANTHER" id="PTHR12356:SF18">
    <property type="entry name" value="NUDC DOMAIN-CONTAINING PROTEIN 2"/>
    <property type="match status" value="1"/>
</dbReference>
<dbReference type="EMBL" id="AAXT01000005">
    <property type="protein sequence ID" value="EDO05333.1"/>
    <property type="molecule type" value="Genomic_DNA"/>
</dbReference>
<dbReference type="OMA" id="RDVECSL"/>
<dbReference type="VEuPathDB" id="PiroplasmaDB:BBOV_I002510"/>
<dbReference type="SUPFAM" id="SSF49764">
    <property type="entry name" value="HSP20-like chaperones"/>
    <property type="match status" value="1"/>
</dbReference>
<dbReference type="GO" id="GO:0006457">
    <property type="term" value="P:protein folding"/>
    <property type="evidence" value="ECO:0007669"/>
    <property type="project" value="TreeGrafter"/>
</dbReference>
<dbReference type="Proteomes" id="UP000002173">
    <property type="component" value="Chromosome 1"/>
</dbReference>
<proteinExistence type="predicted"/>
<dbReference type="PANTHER" id="PTHR12356">
    <property type="entry name" value="NUCLEAR MOVEMENT PROTEIN NUDC"/>
    <property type="match status" value="1"/>
</dbReference>
<sequence length="141" mass="16045">MNTGKHKYSWEQNFDGVVVYVDVPQGLKKADIKVKFEPKHLTIKLGTDINIAGELCQVTDTEESTWIVDDGKLEVHLTKALKGEVWNCILLGDLELSAINKENDKKRILLERLQNENPGFDFSDAQFNGQVPEPRTFMKDL</sequence>
<dbReference type="AlphaFoldDB" id="A7AWA5"/>
<reference evidence="2 3" key="1">
    <citation type="journal article" date="2007" name="PLoS Pathog.">
        <title>Genome sequence of Babesia bovis and comparative analysis of apicomplexan hemoprotozoa.</title>
        <authorList>
            <person name="Brayton K.A."/>
            <person name="Lau A.O.T."/>
            <person name="Herndon D.R."/>
            <person name="Hannick L."/>
            <person name="Kappmeyer L.S."/>
            <person name="Berens S.J."/>
            <person name="Bidwell S.L."/>
            <person name="Brown W.C."/>
            <person name="Crabtree J."/>
            <person name="Fadrosh D."/>
            <person name="Feldblum T."/>
            <person name="Forberger H.A."/>
            <person name="Haas B.J."/>
            <person name="Howell J.M."/>
            <person name="Khouri H."/>
            <person name="Koo H."/>
            <person name="Mann D.J."/>
            <person name="Norimine J."/>
            <person name="Paulsen I.T."/>
            <person name="Radune D."/>
            <person name="Ren Q."/>
            <person name="Smith R.K. Jr."/>
            <person name="Suarez C.E."/>
            <person name="White O."/>
            <person name="Wortman J.R."/>
            <person name="Knowles D.P. Jr."/>
            <person name="McElwain T.F."/>
            <person name="Nene V.M."/>
        </authorList>
    </citation>
    <scope>NUCLEOTIDE SEQUENCE [LARGE SCALE GENOMIC DNA]</scope>
    <source>
        <strain evidence="2">T2Bo</strain>
    </source>
</reference>
<dbReference type="STRING" id="5865.A7AWA5"/>